<evidence type="ECO:0000313" key="2">
    <source>
        <dbReference type="EMBL" id="KAK0419214.1"/>
    </source>
</evidence>
<comment type="caution">
    <text evidence="2">The sequence shown here is derived from an EMBL/GenBank/DDBJ whole genome shotgun (WGS) entry which is preliminary data.</text>
</comment>
<evidence type="ECO:0000313" key="3">
    <source>
        <dbReference type="Proteomes" id="UP001175271"/>
    </source>
</evidence>
<evidence type="ECO:0000256" key="1">
    <source>
        <dbReference type="SAM" id="Phobius"/>
    </source>
</evidence>
<organism evidence="2 3">
    <name type="scientific">Steinernema hermaphroditum</name>
    <dbReference type="NCBI Taxonomy" id="289476"/>
    <lineage>
        <taxon>Eukaryota</taxon>
        <taxon>Metazoa</taxon>
        <taxon>Ecdysozoa</taxon>
        <taxon>Nematoda</taxon>
        <taxon>Chromadorea</taxon>
        <taxon>Rhabditida</taxon>
        <taxon>Tylenchina</taxon>
        <taxon>Panagrolaimomorpha</taxon>
        <taxon>Strongyloidoidea</taxon>
        <taxon>Steinernematidae</taxon>
        <taxon>Steinernema</taxon>
    </lineage>
</organism>
<accession>A0AA39IA66</accession>
<reference evidence="2" key="1">
    <citation type="submission" date="2023-06" db="EMBL/GenBank/DDBJ databases">
        <title>Genomic analysis of the entomopathogenic nematode Steinernema hermaphroditum.</title>
        <authorList>
            <person name="Schwarz E.M."/>
            <person name="Heppert J.K."/>
            <person name="Baniya A."/>
            <person name="Schwartz H.T."/>
            <person name="Tan C.-H."/>
            <person name="Antoshechkin I."/>
            <person name="Sternberg P.W."/>
            <person name="Goodrich-Blair H."/>
            <person name="Dillman A.R."/>
        </authorList>
    </citation>
    <scope>NUCLEOTIDE SEQUENCE</scope>
    <source>
        <strain evidence="2">PS9179</strain>
        <tissue evidence="2">Whole animal</tissue>
    </source>
</reference>
<name>A0AA39IA66_9BILA</name>
<protein>
    <submittedName>
        <fullName evidence="2">Uncharacterized protein</fullName>
    </submittedName>
</protein>
<gene>
    <name evidence="2" type="ORF">QR680_014019</name>
</gene>
<dbReference type="AlphaFoldDB" id="A0AA39IA66"/>
<keyword evidence="3" id="KW-1185">Reference proteome</keyword>
<dbReference type="EMBL" id="JAUCMV010000002">
    <property type="protein sequence ID" value="KAK0419214.1"/>
    <property type="molecule type" value="Genomic_DNA"/>
</dbReference>
<proteinExistence type="predicted"/>
<keyword evidence="1" id="KW-0472">Membrane</keyword>
<sequence>MELITGSFEPIIQESFCEEKQKLSLIEAEEAAKLLLTATRHSYDGCVLLEDANVVQVSSAFFDDFMCAAVPGRTRRLLLDNISNLPPSVTSRIDELLRCGHLKTLIVKSCTRVDGAPVIAPKVLQNLLTFYDSFDAFSLLYNTEITVEYILDFVRSWISREKPFKFLSGVVAFRGSPEELRKQLKTCWPSTVSTMTYSNRDVSMKEMIVQIDITHYTHLWFHICLATAVFKGHVELVIDVSGIWSKVKVIFSLAPNANYEAHLDIKEFMTFMQQCDQHLRPSFRFHRVSMLARNDIIDRNALNSLTTFYENMSDHFVFGYRFSQVELSLDGQTIPVMNPCLLYGFGRLIRMVPFVALTAVTTTLSVYQLILAEKSLKRVRITECKMYVSDVPVNLYHVLYCLALDKQFTITPTQYEFELPQGQSASDALTFFEKWKTSEEPYFGEITVTNVDIDYFMEFWPETESPFEIEDGKKFCTVVKHECYDNLSLEVILYDDELHFHPIRSGFEIELD</sequence>
<keyword evidence="1" id="KW-1133">Transmembrane helix</keyword>
<dbReference type="Proteomes" id="UP001175271">
    <property type="component" value="Unassembled WGS sequence"/>
</dbReference>
<keyword evidence="1" id="KW-0812">Transmembrane</keyword>
<feature type="transmembrane region" description="Helical" evidence="1">
    <location>
        <begin position="348"/>
        <end position="370"/>
    </location>
</feature>